<dbReference type="GO" id="GO:0003998">
    <property type="term" value="F:acylphosphatase activity"/>
    <property type="evidence" value="ECO:0007669"/>
    <property type="project" value="UniProtKB-EC"/>
</dbReference>
<feature type="active site" evidence="5">
    <location>
        <position position="27"/>
    </location>
</feature>
<dbReference type="Pfam" id="PF00708">
    <property type="entry name" value="Acylphosphatase"/>
    <property type="match status" value="1"/>
</dbReference>
<reference evidence="8 9" key="1">
    <citation type="submission" date="2017-06" db="EMBL/GenBank/DDBJ databases">
        <title>Cultured bacterium strain Saccharothrix yanglingensis Hhs.015.</title>
        <authorList>
            <person name="Xia Y."/>
        </authorList>
    </citation>
    <scope>NUCLEOTIDE SEQUENCE [LARGE SCALE GENOMIC DNA]</scope>
    <source>
        <strain evidence="8 9">Hhs.015</strain>
    </source>
</reference>
<dbReference type="PROSITE" id="PS51160">
    <property type="entry name" value="ACYLPHOSPHATASE_3"/>
    <property type="match status" value="1"/>
</dbReference>
<evidence type="ECO:0000256" key="6">
    <source>
        <dbReference type="RuleBase" id="RU004168"/>
    </source>
</evidence>
<evidence type="ECO:0000256" key="5">
    <source>
        <dbReference type="PROSITE-ProRule" id="PRU00520"/>
    </source>
</evidence>
<evidence type="ECO:0000313" key="9">
    <source>
        <dbReference type="Proteomes" id="UP001225605"/>
    </source>
</evidence>
<dbReference type="NCBIfam" id="NF010997">
    <property type="entry name" value="PRK14422.1"/>
    <property type="match status" value="1"/>
</dbReference>
<dbReference type="InterPro" id="IPR017968">
    <property type="entry name" value="Acylphosphatase_CS"/>
</dbReference>
<proteinExistence type="inferred from homology"/>
<feature type="active site" evidence="5">
    <location>
        <position position="45"/>
    </location>
</feature>
<sequence length="98" mass="10541">MAIVAEAEPVVRLTAWVRGHVQGVGFRWWTRSRALELGLVGSASNLRDGRVEVNAEGPESACRQLVVALRSGATPGRVESVVERWSAARGGLTGFAER</sequence>
<dbReference type="InterPro" id="IPR020456">
    <property type="entry name" value="Acylphosphatase"/>
</dbReference>
<organism evidence="8 9">
    <name type="scientific">Saccharothrix yanglingensis</name>
    <dbReference type="NCBI Taxonomy" id="659496"/>
    <lineage>
        <taxon>Bacteria</taxon>
        <taxon>Bacillati</taxon>
        <taxon>Actinomycetota</taxon>
        <taxon>Actinomycetes</taxon>
        <taxon>Pseudonocardiales</taxon>
        <taxon>Pseudonocardiaceae</taxon>
        <taxon>Saccharothrix</taxon>
    </lineage>
</organism>
<dbReference type="EMBL" id="NSDM01000008">
    <property type="protein sequence ID" value="MDQ2586244.1"/>
    <property type="molecule type" value="Genomic_DNA"/>
</dbReference>
<evidence type="ECO:0000256" key="4">
    <source>
        <dbReference type="ARBA" id="ARBA00047645"/>
    </source>
</evidence>
<dbReference type="SUPFAM" id="SSF54975">
    <property type="entry name" value="Acylphosphatase/BLUF domain-like"/>
    <property type="match status" value="1"/>
</dbReference>
<gene>
    <name evidence="8" type="ORF">CKY47_20075</name>
</gene>
<dbReference type="Gene3D" id="3.30.70.100">
    <property type="match status" value="1"/>
</dbReference>
<evidence type="ECO:0000256" key="3">
    <source>
        <dbReference type="ARBA" id="ARBA00015991"/>
    </source>
</evidence>
<dbReference type="RefSeq" id="WP_306747476.1">
    <property type="nucleotide sequence ID" value="NZ_NSDM01000008.1"/>
</dbReference>
<keyword evidence="9" id="KW-1185">Reference proteome</keyword>
<evidence type="ECO:0000256" key="1">
    <source>
        <dbReference type="ARBA" id="ARBA00005614"/>
    </source>
</evidence>
<dbReference type="EC" id="3.6.1.7" evidence="2 5"/>
<keyword evidence="5 8" id="KW-0378">Hydrolase</keyword>
<dbReference type="Proteomes" id="UP001225605">
    <property type="component" value="Unassembled WGS sequence"/>
</dbReference>
<evidence type="ECO:0000313" key="8">
    <source>
        <dbReference type="EMBL" id="MDQ2586244.1"/>
    </source>
</evidence>
<comment type="catalytic activity">
    <reaction evidence="4 5">
        <text>an acyl phosphate + H2O = a carboxylate + phosphate + H(+)</text>
        <dbReference type="Rhea" id="RHEA:14965"/>
        <dbReference type="ChEBI" id="CHEBI:15377"/>
        <dbReference type="ChEBI" id="CHEBI:15378"/>
        <dbReference type="ChEBI" id="CHEBI:29067"/>
        <dbReference type="ChEBI" id="CHEBI:43474"/>
        <dbReference type="ChEBI" id="CHEBI:59918"/>
        <dbReference type="EC" id="3.6.1.7"/>
    </reaction>
</comment>
<evidence type="ECO:0000256" key="2">
    <source>
        <dbReference type="ARBA" id="ARBA00012150"/>
    </source>
</evidence>
<feature type="domain" description="Acylphosphatase-like" evidence="7">
    <location>
        <begin position="12"/>
        <end position="98"/>
    </location>
</feature>
<comment type="caution">
    <text evidence="8">The sequence shown here is derived from an EMBL/GenBank/DDBJ whole genome shotgun (WGS) entry which is preliminary data.</text>
</comment>
<dbReference type="PANTHER" id="PTHR47268:SF4">
    <property type="entry name" value="ACYLPHOSPHATASE"/>
    <property type="match status" value="1"/>
</dbReference>
<dbReference type="InterPro" id="IPR001792">
    <property type="entry name" value="Acylphosphatase-like_dom"/>
</dbReference>
<evidence type="ECO:0000259" key="7">
    <source>
        <dbReference type="PROSITE" id="PS51160"/>
    </source>
</evidence>
<dbReference type="PANTHER" id="PTHR47268">
    <property type="entry name" value="ACYLPHOSPHATASE"/>
    <property type="match status" value="1"/>
</dbReference>
<accession>A0ABU0X4S2</accession>
<dbReference type="InterPro" id="IPR036046">
    <property type="entry name" value="Acylphosphatase-like_dom_sf"/>
</dbReference>
<protein>
    <recommendedName>
        <fullName evidence="3 5">acylphosphatase</fullName>
        <ecNumber evidence="2 5">3.6.1.7</ecNumber>
    </recommendedName>
</protein>
<name>A0ABU0X4S2_9PSEU</name>
<comment type="similarity">
    <text evidence="1 6">Belongs to the acylphosphatase family.</text>
</comment>
<dbReference type="PROSITE" id="PS00150">
    <property type="entry name" value="ACYLPHOSPHATASE_1"/>
    <property type="match status" value="1"/>
</dbReference>